<feature type="region of interest" description="Disordered" evidence="1">
    <location>
        <begin position="111"/>
        <end position="370"/>
    </location>
</feature>
<keyword evidence="3" id="KW-1185">Reference proteome</keyword>
<feature type="compositionally biased region" description="Basic and acidic residues" evidence="1">
    <location>
        <begin position="349"/>
        <end position="360"/>
    </location>
</feature>
<organism evidence="2 3">
    <name type="scientific">Coniochaeta hoffmannii</name>
    <dbReference type="NCBI Taxonomy" id="91930"/>
    <lineage>
        <taxon>Eukaryota</taxon>
        <taxon>Fungi</taxon>
        <taxon>Dikarya</taxon>
        <taxon>Ascomycota</taxon>
        <taxon>Pezizomycotina</taxon>
        <taxon>Sordariomycetes</taxon>
        <taxon>Sordariomycetidae</taxon>
        <taxon>Coniochaetales</taxon>
        <taxon>Coniochaetaceae</taxon>
        <taxon>Coniochaeta</taxon>
    </lineage>
</organism>
<feature type="compositionally biased region" description="Low complexity" evidence="1">
    <location>
        <begin position="117"/>
        <end position="134"/>
    </location>
</feature>
<evidence type="ECO:0000313" key="3">
    <source>
        <dbReference type="Proteomes" id="UP001174691"/>
    </source>
</evidence>
<feature type="compositionally biased region" description="Polar residues" evidence="1">
    <location>
        <begin position="361"/>
        <end position="370"/>
    </location>
</feature>
<feature type="compositionally biased region" description="Polar residues" evidence="1">
    <location>
        <begin position="309"/>
        <end position="320"/>
    </location>
</feature>
<feature type="compositionally biased region" description="Polar residues" evidence="1">
    <location>
        <begin position="264"/>
        <end position="274"/>
    </location>
</feature>
<feature type="compositionally biased region" description="Basic and acidic residues" evidence="1">
    <location>
        <begin position="283"/>
        <end position="308"/>
    </location>
</feature>
<name>A0AA38RMX8_9PEZI</name>
<protein>
    <submittedName>
        <fullName evidence="2">Uncharacterized protein</fullName>
    </submittedName>
</protein>
<feature type="compositionally biased region" description="Low complexity" evidence="1">
    <location>
        <begin position="142"/>
        <end position="157"/>
    </location>
</feature>
<feature type="compositionally biased region" description="Pro residues" evidence="1">
    <location>
        <begin position="213"/>
        <end position="222"/>
    </location>
</feature>
<reference evidence="2" key="1">
    <citation type="submission" date="2022-07" db="EMBL/GenBank/DDBJ databases">
        <title>Fungi with potential for degradation of polypropylene.</title>
        <authorList>
            <person name="Gostincar C."/>
        </authorList>
    </citation>
    <scope>NUCLEOTIDE SEQUENCE</scope>
    <source>
        <strain evidence="2">EXF-13287</strain>
    </source>
</reference>
<dbReference type="AlphaFoldDB" id="A0AA38RMX8"/>
<proteinExistence type="predicted"/>
<comment type="caution">
    <text evidence="2">The sequence shown here is derived from an EMBL/GenBank/DDBJ whole genome shotgun (WGS) entry which is preliminary data.</text>
</comment>
<gene>
    <name evidence="2" type="ORF">NKR19_g8712</name>
</gene>
<dbReference type="Proteomes" id="UP001174691">
    <property type="component" value="Unassembled WGS sequence"/>
</dbReference>
<evidence type="ECO:0000256" key="1">
    <source>
        <dbReference type="SAM" id="MobiDB-lite"/>
    </source>
</evidence>
<sequence>MESVFTDAEKRFVLAEMIKVSHMDVNTLVEFVKHHDISPDWLEMQLPGGRNIRQCLRAAELMFNMQLQPPTLPSLKRKSFGDISEQLPKRQAILSPSDPQTYSASRSFGAHLAGQTQHQLQQQSQLQIPPHLQHQPPPPSLPQLQPQPQVQPVNIQPRPAPNGFAASPSTSSPRAAASTPTGTGRKRGRPSKADREAWARANAAQQTSYAPITPAPIAPQPAPTATHSTYSPSPVGQPAYQISSVAPASDPKPKKRGGQPGAADQQQRSESVPRSVQPIVSPDARDHHNISDQHSKAEKEEDWRERANQTEQRTPRTYPSPNRAEPAVQQSSAVDRHPGSPYAASALREVLDPTMEHSRNEGQPTVANQA</sequence>
<feature type="compositionally biased region" description="Low complexity" evidence="1">
    <location>
        <begin position="165"/>
        <end position="183"/>
    </location>
</feature>
<evidence type="ECO:0000313" key="2">
    <source>
        <dbReference type="EMBL" id="KAJ9134234.1"/>
    </source>
</evidence>
<feature type="compositionally biased region" description="Polar residues" evidence="1">
    <location>
        <begin position="227"/>
        <end position="246"/>
    </location>
</feature>
<accession>A0AA38RMX8</accession>
<dbReference type="EMBL" id="JANBVN010000185">
    <property type="protein sequence ID" value="KAJ9134234.1"/>
    <property type="molecule type" value="Genomic_DNA"/>
</dbReference>